<dbReference type="Proteomes" id="UP000664859">
    <property type="component" value="Unassembled WGS sequence"/>
</dbReference>
<dbReference type="Pfam" id="PF08424">
    <property type="entry name" value="NRDE-2"/>
    <property type="match status" value="1"/>
</dbReference>
<dbReference type="InterPro" id="IPR013633">
    <property type="entry name" value="NRDE-2"/>
</dbReference>
<comment type="similarity">
    <text evidence="2">Belongs to the NRDE2 family.</text>
</comment>
<dbReference type="GO" id="GO:0031048">
    <property type="term" value="P:regulatory ncRNA-mediated heterochromatin formation"/>
    <property type="evidence" value="ECO:0007669"/>
    <property type="project" value="TreeGrafter"/>
</dbReference>
<dbReference type="GO" id="GO:0071013">
    <property type="term" value="C:catalytic step 2 spliceosome"/>
    <property type="evidence" value="ECO:0007669"/>
    <property type="project" value="TreeGrafter"/>
</dbReference>
<feature type="region of interest" description="Disordered" evidence="5">
    <location>
        <begin position="204"/>
        <end position="320"/>
    </location>
</feature>
<evidence type="ECO:0000313" key="7">
    <source>
        <dbReference type="Proteomes" id="UP000664859"/>
    </source>
</evidence>
<evidence type="ECO:0000256" key="5">
    <source>
        <dbReference type="SAM" id="MobiDB-lite"/>
    </source>
</evidence>
<feature type="compositionally biased region" description="Basic and acidic residues" evidence="5">
    <location>
        <begin position="206"/>
        <end position="216"/>
    </location>
</feature>
<comment type="caution">
    <text evidence="6">The sequence shown here is derived from an EMBL/GenBank/DDBJ whole genome shotgun (WGS) entry which is preliminary data.</text>
</comment>
<evidence type="ECO:0000256" key="3">
    <source>
        <dbReference type="ARBA" id="ARBA00023242"/>
    </source>
</evidence>
<name>A0A835ZIY3_9STRA</name>
<organism evidence="6 7">
    <name type="scientific">Tribonema minus</name>
    <dbReference type="NCBI Taxonomy" id="303371"/>
    <lineage>
        <taxon>Eukaryota</taxon>
        <taxon>Sar</taxon>
        <taxon>Stramenopiles</taxon>
        <taxon>Ochrophyta</taxon>
        <taxon>PX clade</taxon>
        <taxon>Xanthophyceae</taxon>
        <taxon>Tribonematales</taxon>
        <taxon>Tribonemataceae</taxon>
        <taxon>Tribonema</taxon>
    </lineage>
</organism>
<reference evidence="6" key="1">
    <citation type="submission" date="2021-02" db="EMBL/GenBank/DDBJ databases">
        <title>First Annotated Genome of the Yellow-green Alga Tribonema minus.</title>
        <authorList>
            <person name="Mahan K.M."/>
        </authorList>
    </citation>
    <scope>NUCLEOTIDE SEQUENCE</scope>
    <source>
        <strain evidence="6">UTEX B ZZ1240</strain>
    </source>
</reference>
<accession>A0A835ZIY3</accession>
<keyword evidence="4" id="KW-0175">Coiled coil</keyword>
<dbReference type="OrthoDB" id="297219at2759"/>
<feature type="coiled-coil region" evidence="4">
    <location>
        <begin position="804"/>
        <end position="867"/>
    </location>
</feature>
<dbReference type="PANTHER" id="PTHR13471">
    <property type="entry name" value="TETRATRICOPEPTIDE-LIKE HELICAL"/>
    <property type="match status" value="1"/>
</dbReference>
<dbReference type="EMBL" id="JAFCMP010000001">
    <property type="protein sequence ID" value="KAG5192974.1"/>
    <property type="molecule type" value="Genomic_DNA"/>
</dbReference>
<keyword evidence="7" id="KW-1185">Reference proteome</keyword>
<feature type="compositionally biased region" description="Low complexity" evidence="5">
    <location>
        <begin position="1452"/>
        <end position="1469"/>
    </location>
</feature>
<comment type="subcellular location">
    <subcellularLocation>
        <location evidence="1">Nucleus</location>
    </subcellularLocation>
</comment>
<evidence type="ECO:0000256" key="2">
    <source>
        <dbReference type="ARBA" id="ARBA00009265"/>
    </source>
</evidence>
<feature type="region of interest" description="Disordered" evidence="5">
    <location>
        <begin position="328"/>
        <end position="347"/>
    </location>
</feature>
<feature type="compositionally biased region" description="Basic residues" evidence="5">
    <location>
        <begin position="256"/>
        <end position="281"/>
    </location>
</feature>
<dbReference type="PANTHER" id="PTHR13471:SF0">
    <property type="entry name" value="NUCLEAR EXOSOME REGULATOR NRDE2"/>
    <property type="match status" value="1"/>
</dbReference>
<feature type="region of interest" description="Disordered" evidence="5">
    <location>
        <begin position="1452"/>
        <end position="1471"/>
    </location>
</feature>
<feature type="region of interest" description="Disordered" evidence="5">
    <location>
        <begin position="427"/>
        <end position="470"/>
    </location>
</feature>
<keyword evidence="3" id="KW-0539">Nucleus</keyword>
<protein>
    <submittedName>
        <fullName evidence="6">NRDE-2, necessary for RNA interference-domain-containing protein</fullName>
    </submittedName>
</protein>
<dbReference type="Gene3D" id="3.80.10.10">
    <property type="entry name" value="Ribonuclease Inhibitor"/>
    <property type="match status" value="1"/>
</dbReference>
<dbReference type="GO" id="GO:1902369">
    <property type="term" value="P:negative regulation of RNA catabolic process"/>
    <property type="evidence" value="ECO:0007669"/>
    <property type="project" value="TreeGrafter"/>
</dbReference>
<feature type="compositionally biased region" description="Gly residues" evidence="5">
    <location>
        <begin position="430"/>
        <end position="445"/>
    </location>
</feature>
<evidence type="ECO:0000313" key="6">
    <source>
        <dbReference type="EMBL" id="KAG5192974.1"/>
    </source>
</evidence>
<gene>
    <name evidence="6" type="ORF">JKP88DRAFT_260847</name>
</gene>
<dbReference type="InterPro" id="IPR032675">
    <property type="entry name" value="LRR_dom_sf"/>
</dbReference>
<dbReference type="SUPFAM" id="SSF52058">
    <property type="entry name" value="L domain-like"/>
    <property type="match status" value="1"/>
</dbReference>
<evidence type="ECO:0000256" key="4">
    <source>
        <dbReference type="SAM" id="Coils"/>
    </source>
</evidence>
<sequence length="1745" mass="182640">MSRISNPSRLQPKEINDLQNFVAAWKAGVTQRNDKGEWWQQDGCWIMLQGSHAQQEVQLPIALFNLQQLHTISILGTTLPTLTDSFSTLTGLKTLSLQRCTKLTQLPISIFGCPVLRMLDMSNCTKLTTLPDKFDQLPELDTVVVRGCTGLTSLPESLFRTQKQVTVYVYACTAALQTSAQQRAKKKNSNATISLANTLALVTDTGQRKQQQDRPMDWLNVGSSYKPPPASEAIQEQRLLVAGRKSRSRSSSSSRGRSKHGKHEKKHRHKHKKEKSKKRSRRDHDGRNASAVVLNRESRKRQRSPSRSDLSASSRDDDLTLGQMLLRGSELTQRRPRPAAAAAAPDWSVDKRRDKDMLRYGGVYKGDVPAYVSMVAPSRRRRATQADDDRAKAARYYSLEVRAATRKASKKGLVPLWRWRNVQRAASGADTGGGAGGSAGSGGGAFIPLPPTEEAVPEAGSDDETGVAGTAERVIMQRTKEFNERTRARPHDVDLWLAYADFQDAAAAAAAAAARGASSAWRRVGALGGFSDAAAARAAAERRLGVLERALRANEGALALRLAQAAAAEVAGASAEVLERLYRRAVARCADHPGAWRALVAFSAGRFAAFAVADQRELAAAALEAHADARDAAAGGGRGADADAREAALVDALYEACLAEAAAGYGERALGALQAAVELNVSGGGGGGAEAVATIGDLAAFWDAEVPRIGDAAPSAAGMALWLQERRGESCAVVAGGGVAAPRQRSRWRQRAAAFFAELQGERSEAVQVAAGGVAEGGGGDEGGVKASEAAQHLEAAYRSALEATQLAERREREEARAAALEAYEGDERTLADLIVAEWSDADDSAAAEAEAAAAAATAEAAKAADEAEFGRESEEARRRRYDAEGLISVNEKDQTAYSLEHGYRISLRDAAAAGAGAPAQTTREYRRILAHMRGDASGGGDDGSDDEGAGAAVLAAAAARRRRRFRDRRAEELAREAQALVPVADDDAFAAWAQREERLAAAQWAPLRAAAAPAAAEAAPDRVVFWEDIAPLAFALRAPPASAPARAALLARFLAAAGVHCPRAAPSHAAAALALAARCEALSDYPACLLAGGLGLAEACSGWDASVIGGTAAAAAAPPSLPLQAVLAAQQQLVWVEPRLVHDAARQTFVRNALYSLVSPSLSLDPDLRVDLQCCTLLLEGALLRARRSGGGSVGAAAPSAGDAAAAEAVRGAARSLLQASEASATDLRLWCAYVELEDALGAPATALRAARRALASVEALPPAQRRHAPALFWAAFRLTAGLPLSAAAAVAAAAAAAATPQAPAGSNASGGCVAELCSPTGSGAARDAALHLLLSMAEGSYEKPPAVAAAAALQADAAGAAAGGAAVVTAARLVRARRLFAEHLTREAEALRSAAASSAAATGLDATPPFFYYAAALTWLQLATDGALAAAAAMQSALLQLLVGQTPANAPQDAPAAAARTPTSRSPHVQGLGPYEWQLASDAGARAVAAERCHLALCEALAAAAAAGDAAAPRAERAAVARGLLSFPASPALLCAFALGEQHARAAGRVRHHMMEASPSPLRRCRQALHCRRRADWQTGALPLEWLLWIGYELRSCARAAAPGHLADAHAAASTAAAAAAAAAAAWRAPPDWSAAEQSRLRRAFEGAAAHASGRRLALPWRLHMAFERAARCHARAKRLHIRAIHACPGARALWLDAARRGALRGVFRAAELSDLVDVMAEKELRLRCAPGEAGGSDDDEWS</sequence>
<evidence type="ECO:0000256" key="1">
    <source>
        <dbReference type="ARBA" id="ARBA00004123"/>
    </source>
</evidence>
<proteinExistence type="inferred from homology"/>